<evidence type="ECO:0000256" key="5">
    <source>
        <dbReference type="SAM" id="Phobius"/>
    </source>
</evidence>
<feature type="transmembrane region" description="Helical" evidence="5">
    <location>
        <begin position="32"/>
        <end position="55"/>
    </location>
</feature>
<dbReference type="Pfam" id="PF04335">
    <property type="entry name" value="VirB8"/>
    <property type="match status" value="1"/>
</dbReference>
<accession>A0A2T6ADG6</accession>
<evidence type="ECO:0000259" key="6">
    <source>
        <dbReference type="Pfam" id="PF04335"/>
    </source>
</evidence>
<evidence type="ECO:0000256" key="4">
    <source>
        <dbReference type="ARBA" id="ARBA00023136"/>
    </source>
</evidence>
<dbReference type="EMBL" id="QBKP01000027">
    <property type="protein sequence ID" value="PTX41816.1"/>
    <property type="molecule type" value="Genomic_DNA"/>
</dbReference>
<sequence>MTTERSDALHNHAPRTLLEEEMAFGIKRRERFAWTIAFGGTLIGVLGITAVVLVLPLKETEAFLTIVDKDTGVAERVVSVERAGIDQAEGIKQALLYSYVIDRETFDAHDNEARILGVYTRSVEAARTSLTELWSEANPNYPPNVYGANSKATVEITSITPITEATYQVRYVKTLLRTGDPPREGKFYATVSFRFSPSRQSAIELVWENPTGFLVTDYRVTAETFEAQN</sequence>
<dbReference type="AlphaFoldDB" id="A0A2T6ADG6"/>
<dbReference type="OrthoDB" id="7366154at2"/>
<dbReference type="InterPro" id="IPR007430">
    <property type="entry name" value="VirB8"/>
</dbReference>
<dbReference type="Proteomes" id="UP000244224">
    <property type="component" value="Unassembled WGS sequence"/>
</dbReference>
<reference evidence="7 8" key="1">
    <citation type="submission" date="2018-04" db="EMBL/GenBank/DDBJ databases">
        <title>Genomic Encyclopedia of Archaeal and Bacterial Type Strains, Phase II (KMG-II): from individual species to whole genera.</title>
        <authorList>
            <person name="Goeker M."/>
        </authorList>
    </citation>
    <scope>NUCLEOTIDE SEQUENCE [LARGE SCALE GENOMIC DNA]</scope>
    <source>
        <strain evidence="7 8">DSM 21823</strain>
    </source>
</reference>
<dbReference type="GO" id="GO:0016020">
    <property type="term" value="C:membrane"/>
    <property type="evidence" value="ECO:0007669"/>
    <property type="project" value="UniProtKB-SubCell"/>
</dbReference>
<proteinExistence type="predicted"/>
<feature type="domain" description="Bacterial virulence protein VirB8" evidence="6">
    <location>
        <begin position="19"/>
        <end position="223"/>
    </location>
</feature>
<organism evidence="7 8">
    <name type="scientific">Gemmobacter caeni</name>
    <dbReference type="NCBI Taxonomy" id="589035"/>
    <lineage>
        <taxon>Bacteria</taxon>
        <taxon>Pseudomonadati</taxon>
        <taxon>Pseudomonadota</taxon>
        <taxon>Alphaproteobacteria</taxon>
        <taxon>Rhodobacterales</taxon>
        <taxon>Paracoccaceae</taxon>
        <taxon>Gemmobacter</taxon>
    </lineage>
</organism>
<evidence type="ECO:0000256" key="1">
    <source>
        <dbReference type="ARBA" id="ARBA00004167"/>
    </source>
</evidence>
<comment type="caution">
    <text evidence="7">The sequence shown here is derived from an EMBL/GenBank/DDBJ whole genome shotgun (WGS) entry which is preliminary data.</text>
</comment>
<protein>
    <submittedName>
        <fullName evidence="7">Type IV secretion system protein VirB8</fullName>
    </submittedName>
</protein>
<dbReference type="CDD" id="cd16424">
    <property type="entry name" value="VirB8"/>
    <property type="match status" value="1"/>
</dbReference>
<keyword evidence="8" id="KW-1185">Reference proteome</keyword>
<evidence type="ECO:0000313" key="8">
    <source>
        <dbReference type="Proteomes" id="UP000244224"/>
    </source>
</evidence>
<name>A0A2T6ADG6_9RHOB</name>
<keyword evidence="2 5" id="KW-0812">Transmembrane</keyword>
<dbReference type="RefSeq" id="WP_108130741.1">
    <property type="nucleotide sequence ID" value="NZ_QBKP01000027.1"/>
</dbReference>
<evidence type="ECO:0000256" key="3">
    <source>
        <dbReference type="ARBA" id="ARBA00022989"/>
    </source>
</evidence>
<comment type="subcellular location">
    <subcellularLocation>
        <location evidence="1">Membrane</location>
        <topology evidence="1">Single-pass membrane protein</topology>
    </subcellularLocation>
</comment>
<keyword evidence="4 5" id="KW-0472">Membrane</keyword>
<gene>
    <name evidence="7" type="ORF">C8N34_12721</name>
</gene>
<dbReference type="InterPro" id="IPR032710">
    <property type="entry name" value="NTF2-like_dom_sf"/>
</dbReference>
<evidence type="ECO:0000313" key="7">
    <source>
        <dbReference type="EMBL" id="PTX41816.1"/>
    </source>
</evidence>
<keyword evidence="3 5" id="KW-1133">Transmembrane helix</keyword>
<evidence type="ECO:0000256" key="2">
    <source>
        <dbReference type="ARBA" id="ARBA00022692"/>
    </source>
</evidence>
<dbReference type="SUPFAM" id="SSF54427">
    <property type="entry name" value="NTF2-like"/>
    <property type="match status" value="1"/>
</dbReference>
<dbReference type="Gene3D" id="3.10.450.230">
    <property type="entry name" value="VirB8 protein"/>
    <property type="match status" value="1"/>
</dbReference>